<dbReference type="Proteomes" id="UP000554342">
    <property type="component" value="Unassembled WGS sequence"/>
</dbReference>
<proteinExistence type="predicted"/>
<dbReference type="EMBL" id="JACIJI010000001">
    <property type="protein sequence ID" value="MBB5718033.1"/>
    <property type="molecule type" value="Genomic_DNA"/>
</dbReference>
<gene>
    <name evidence="3" type="ORF">FHR23_000940</name>
</gene>
<dbReference type="RefSeq" id="WP_184001723.1">
    <property type="nucleotide sequence ID" value="NZ_BAABIF010000004.1"/>
</dbReference>
<keyword evidence="1" id="KW-0175">Coiled coil</keyword>
<comment type="caution">
    <text evidence="3">The sequence shown here is derived from an EMBL/GenBank/DDBJ whole genome shotgun (WGS) entry which is preliminary data.</text>
</comment>
<feature type="region of interest" description="Disordered" evidence="2">
    <location>
        <begin position="125"/>
        <end position="144"/>
    </location>
</feature>
<reference evidence="3 4" key="1">
    <citation type="submission" date="2020-08" db="EMBL/GenBank/DDBJ databases">
        <title>Genomic Encyclopedia of Type Strains, Phase IV (KMG-IV): sequencing the most valuable type-strain genomes for metagenomic binning, comparative biology and taxonomic classification.</title>
        <authorList>
            <person name="Goeker M."/>
        </authorList>
    </citation>
    <scope>NUCLEOTIDE SEQUENCE [LARGE SCALE GENOMIC DNA]</scope>
    <source>
        <strain evidence="3 4">DSM 27203</strain>
    </source>
</reference>
<dbReference type="InterPro" id="IPR053716">
    <property type="entry name" value="Flag_assembly_chemotaxis_eff"/>
</dbReference>
<dbReference type="AlphaFoldDB" id="A0A840YWL8"/>
<dbReference type="Gene3D" id="1.10.287.1700">
    <property type="match status" value="1"/>
</dbReference>
<name>A0A840YWL8_9SPHN</name>
<evidence type="ECO:0000313" key="4">
    <source>
        <dbReference type="Proteomes" id="UP000554342"/>
    </source>
</evidence>
<organism evidence="3 4">
    <name type="scientific">Stakelama sediminis</name>
    <dbReference type="NCBI Taxonomy" id="463200"/>
    <lineage>
        <taxon>Bacteria</taxon>
        <taxon>Pseudomonadati</taxon>
        <taxon>Pseudomonadota</taxon>
        <taxon>Alphaproteobacteria</taxon>
        <taxon>Sphingomonadales</taxon>
        <taxon>Sphingomonadaceae</taxon>
        <taxon>Stakelama</taxon>
    </lineage>
</organism>
<evidence type="ECO:0000256" key="1">
    <source>
        <dbReference type="SAM" id="Coils"/>
    </source>
</evidence>
<sequence length="144" mass="16154">MAERSKKRLDRIHRVRTLQLDLVRADEARAAQRVSDESNLRDRIHRLSQSVAPVATPAPTSAGSLIAAAHYRHRLHQSAEAAERRIEVAEAGLQSARGATREAKREQTAVEKLIERAEAEAARRAMRALEAMPGEPRKRRNDPE</sequence>
<keyword evidence="4" id="KW-1185">Reference proteome</keyword>
<evidence type="ECO:0000256" key="2">
    <source>
        <dbReference type="SAM" id="MobiDB-lite"/>
    </source>
</evidence>
<evidence type="ECO:0000313" key="3">
    <source>
        <dbReference type="EMBL" id="MBB5718033.1"/>
    </source>
</evidence>
<feature type="coiled-coil region" evidence="1">
    <location>
        <begin position="79"/>
        <end position="120"/>
    </location>
</feature>
<accession>A0A840YWL8</accession>
<protein>
    <recommendedName>
        <fullName evidence="5">Flagellar FliJ protein</fullName>
    </recommendedName>
</protein>
<evidence type="ECO:0008006" key="5">
    <source>
        <dbReference type="Google" id="ProtNLM"/>
    </source>
</evidence>